<keyword evidence="1" id="KW-1133">Transmembrane helix</keyword>
<dbReference type="EMBL" id="BK015450">
    <property type="protein sequence ID" value="DAE07453.1"/>
    <property type="molecule type" value="Genomic_DNA"/>
</dbReference>
<sequence length="55" mass="6394">MNSRLKILSQIRVGFIVSGIMQHRLGMEIILDLLVVIFVIIFYLMMIQEHCICSN</sequence>
<protein>
    <submittedName>
        <fullName evidence="2">Uncharacterized protein</fullName>
    </submittedName>
</protein>
<proteinExistence type="predicted"/>
<evidence type="ECO:0000313" key="2">
    <source>
        <dbReference type="EMBL" id="DAE07453.1"/>
    </source>
</evidence>
<organism evidence="2">
    <name type="scientific">Siphoviridae sp. ctRcp9</name>
    <dbReference type="NCBI Taxonomy" id="2825504"/>
    <lineage>
        <taxon>Viruses</taxon>
        <taxon>Duplodnaviria</taxon>
        <taxon>Heunggongvirae</taxon>
        <taxon>Uroviricota</taxon>
        <taxon>Caudoviricetes</taxon>
    </lineage>
</organism>
<name>A0A8S5PLK0_9CAUD</name>
<keyword evidence="1" id="KW-0812">Transmembrane</keyword>
<accession>A0A8S5PLK0</accession>
<reference evidence="2" key="1">
    <citation type="journal article" date="2021" name="Proc. Natl. Acad. Sci. U.S.A.">
        <title>A Catalog of Tens of Thousands of Viruses from Human Metagenomes Reveals Hidden Associations with Chronic Diseases.</title>
        <authorList>
            <person name="Tisza M.J."/>
            <person name="Buck C.B."/>
        </authorList>
    </citation>
    <scope>NUCLEOTIDE SEQUENCE</scope>
    <source>
        <strain evidence="2">CtRcp9</strain>
    </source>
</reference>
<keyword evidence="1" id="KW-0472">Membrane</keyword>
<feature type="transmembrane region" description="Helical" evidence="1">
    <location>
        <begin position="29"/>
        <end position="47"/>
    </location>
</feature>
<evidence type="ECO:0000256" key="1">
    <source>
        <dbReference type="SAM" id="Phobius"/>
    </source>
</evidence>